<dbReference type="Proteomes" id="UP000544110">
    <property type="component" value="Unassembled WGS sequence"/>
</dbReference>
<reference evidence="1 2" key="1">
    <citation type="submission" date="2020-07" db="EMBL/GenBank/DDBJ databases">
        <title>Sequencing the genomes of 1000 actinobacteria strains.</title>
        <authorList>
            <person name="Klenk H.-P."/>
        </authorList>
    </citation>
    <scope>NUCLEOTIDE SEQUENCE [LARGE SCALE GENOMIC DNA]</scope>
    <source>
        <strain evidence="1 2">DSM 24552</strain>
    </source>
</reference>
<evidence type="ECO:0000313" key="2">
    <source>
        <dbReference type="Proteomes" id="UP000544110"/>
    </source>
</evidence>
<dbReference type="RefSeq" id="WP_179518119.1">
    <property type="nucleotide sequence ID" value="NZ_JACCAC010000001.1"/>
</dbReference>
<dbReference type="EMBL" id="JACCAC010000001">
    <property type="protein sequence ID" value="NYG55722.1"/>
    <property type="molecule type" value="Genomic_DNA"/>
</dbReference>
<gene>
    <name evidence="1" type="ORF">BJ989_002026</name>
</gene>
<comment type="caution">
    <text evidence="1">The sequence shown here is derived from an EMBL/GenBank/DDBJ whole genome shotgun (WGS) entry which is preliminary data.</text>
</comment>
<keyword evidence="2" id="KW-1185">Reference proteome</keyword>
<sequence>MSDGIAETVIHEVPTRDGQHTWTLTYRPWDGDHFLRLLIDGQEHEAGGGFDIPAVTEIGFAGGLTPGKGDYILYGLTSSRVARVRAESDDVQHWSEVGTREVVAAAGPSDGSPLRCFVLVRPPVDDVRALVGLDADGQTVQRIVLP</sequence>
<accession>A0A7Y9UM41</accession>
<name>A0A7Y9UM41_9ACTN</name>
<protein>
    <submittedName>
        <fullName evidence="1">Uncharacterized protein</fullName>
    </submittedName>
</protein>
<organism evidence="1 2">
    <name type="scientific">Nocardioides perillae</name>
    <dbReference type="NCBI Taxonomy" id="1119534"/>
    <lineage>
        <taxon>Bacteria</taxon>
        <taxon>Bacillati</taxon>
        <taxon>Actinomycetota</taxon>
        <taxon>Actinomycetes</taxon>
        <taxon>Propionibacteriales</taxon>
        <taxon>Nocardioidaceae</taxon>
        <taxon>Nocardioides</taxon>
    </lineage>
</organism>
<dbReference type="AlphaFoldDB" id="A0A7Y9UM41"/>
<proteinExistence type="predicted"/>
<evidence type="ECO:0000313" key="1">
    <source>
        <dbReference type="EMBL" id="NYG55722.1"/>
    </source>
</evidence>